<evidence type="ECO:0000313" key="14">
    <source>
        <dbReference type="EMBL" id="SDG86438.1"/>
    </source>
</evidence>
<keyword evidence="7 9" id="KW-0129">CBS domain</keyword>
<evidence type="ECO:0000256" key="1">
    <source>
        <dbReference type="ARBA" id="ARBA00004651"/>
    </source>
</evidence>
<dbReference type="GO" id="GO:0005886">
    <property type="term" value="C:plasma membrane"/>
    <property type="evidence" value="ECO:0007669"/>
    <property type="project" value="UniProtKB-SubCell"/>
</dbReference>
<evidence type="ECO:0000256" key="5">
    <source>
        <dbReference type="ARBA" id="ARBA00022737"/>
    </source>
</evidence>
<dbReference type="PANTHER" id="PTHR22777">
    <property type="entry name" value="HEMOLYSIN-RELATED"/>
    <property type="match status" value="1"/>
</dbReference>
<dbReference type="Pfam" id="PF01595">
    <property type="entry name" value="CNNM"/>
    <property type="match status" value="1"/>
</dbReference>
<dbReference type="InterPro" id="IPR044751">
    <property type="entry name" value="Ion_transp-like_CBS"/>
</dbReference>
<protein>
    <submittedName>
        <fullName evidence="14">Gliding motility-associated protein GldE</fullName>
    </submittedName>
</protein>
<dbReference type="SMART" id="SM01091">
    <property type="entry name" value="CorC_HlyC"/>
    <property type="match status" value="1"/>
</dbReference>
<dbReference type="FunFam" id="3.10.580.10:FF:000002">
    <property type="entry name" value="Magnesium/cobalt efflux protein CorC"/>
    <property type="match status" value="1"/>
</dbReference>
<evidence type="ECO:0000256" key="6">
    <source>
        <dbReference type="ARBA" id="ARBA00022989"/>
    </source>
</evidence>
<keyword evidence="5" id="KW-0677">Repeat</keyword>
<keyword evidence="3" id="KW-1003">Cell membrane</keyword>
<dbReference type="AlphaFoldDB" id="A0A1G7XQJ1"/>
<dbReference type="STRING" id="262004.SAMN04489796_101794"/>
<evidence type="ECO:0000256" key="3">
    <source>
        <dbReference type="ARBA" id="ARBA00022475"/>
    </source>
</evidence>
<evidence type="ECO:0000256" key="7">
    <source>
        <dbReference type="ARBA" id="ARBA00023122"/>
    </source>
</evidence>
<keyword evidence="4 10" id="KW-0812">Transmembrane</keyword>
<dbReference type="Pfam" id="PF03471">
    <property type="entry name" value="CorC_HlyC"/>
    <property type="match status" value="1"/>
</dbReference>
<organism evidence="14 15">
    <name type="scientific">Winogradskyella thalassocola</name>
    <dbReference type="NCBI Taxonomy" id="262004"/>
    <lineage>
        <taxon>Bacteria</taxon>
        <taxon>Pseudomonadati</taxon>
        <taxon>Bacteroidota</taxon>
        <taxon>Flavobacteriia</taxon>
        <taxon>Flavobacteriales</taxon>
        <taxon>Flavobacteriaceae</taxon>
        <taxon>Winogradskyella</taxon>
    </lineage>
</organism>
<gene>
    <name evidence="14" type="ORF">SAMN04489796_101794</name>
</gene>
<dbReference type="InterPro" id="IPR005170">
    <property type="entry name" value="Transptr-assoc_dom"/>
</dbReference>
<dbReference type="GO" id="GO:0050660">
    <property type="term" value="F:flavin adenine dinucleotide binding"/>
    <property type="evidence" value="ECO:0007669"/>
    <property type="project" value="InterPro"/>
</dbReference>
<feature type="transmembrane region" description="Helical" evidence="11">
    <location>
        <begin position="12"/>
        <end position="36"/>
    </location>
</feature>
<comment type="subcellular location">
    <subcellularLocation>
        <location evidence="1">Cell membrane</location>
        <topology evidence="1">Multi-pass membrane protein</topology>
    </subcellularLocation>
</comment>
<dbReference type="EMBL" id="FNCZ01000001">
    <property type="protein sequence ID" value="SDG86438.1"/>
    <property type="molecule type" value="Genomic_DNA"/>
</dbReference>
<dbReference type="PANTHER" id="PTHR22777:SF32">
    <property type="entry name" value="UPF0053 INNER MEMBRANE PROTEIN YFJD"/>
    <property type="match status" value="1"/>
</dbReference>
<accession>A0A1G7XQJ1</accession>
<sequence>MDPEPTVLISSFLIINTSFITSIIVLVVLLLCSALISGAEVALFSLTKSNLDEGLENKSPAMEIIASLLERPKKLLATILVANNFINIAIVLLFASISDAVFDGIKYSINFHFFEIELAFFVKVIVATFLILLFGEIIPKIYASRNSVKFSSFMAKPLKVLDFVFSPLSLPMRYVTIQIHNKFGKQRSNLSVDQLSQALELTNDEDTTKEEQKLLKGIVSFGNTDTKQVMRPRMDLFALSINTPYDTIITQIIDNGYSRIPIYEESIDTIKGVLYVKDLLPHLNKKTFDWTTILREPFFVPENKKLDDLMVEFQTKKVHLAVVVDEYGGTSGLVSLEDIIEEIVGDISDEYDDDDLIYTKLNNNNYSFEGKTPLKDVYKIVGIEEDAEYFEAKKGDAETLAGFVLEISGGFPRIGSKINFKNYVFTVEALERKRIKQIKLTLLDAQV</sequence>
<dbReference type="NCBIfam" id="TIGR03520">
    <property type="entry name" value="GldE"/>
    <property type="match status" value="1"/>
</dbReference>
<dbReference type="InterPro" id="IPR019862">
    <property type="entry name" value="Motility-assoc_prot_GldE"/>
</dbReference>
<keyword evidence="8 10" id="KW-0472">Membrane</keyword>
<dbReference type="SUPFAM" id="SSF56176">
    <property type="entry name" value="FAD-binding/transporter-associated domain-like"/>
    <property type="match status" value="1"/>
</dbReference>
<feature type="domain" description="CNNM transmembrane" evidence="13">
    <location>
        <begin position="15"/>
        <end position="211"/>
    </location>
</feature>
<evidence type="ECO:0000256" key="2">
    <source>
        <dbReference type="ARBA" id="ARBA00006337"/>
    </source>
</evidence>
<dbReference type="Pfam" id="PF00571">
    <property type="entry name" value="CBS"/>
    <property type="match status" value="2"/>
</dbReference>
<dbReference type="SUPFAM" id="SSF54631">
    <property type="entry name" value="CBS-domain pair"/>
    <property type="match status" value="1"/>
</dbReference>
<comment type="similarity">
    <text evidence="2">Belongs to the UPF0053 family.</text>
</comment>
<reference evidence="15" key="1">
    <citation type="submission" date="2016-10" db="EMBL/GenBank/DDBJ databases">
        <authorList>
            <person name="Varghese N."/>
            <person name="Submissions S."/>
        </authorList>
    </citation>
    <scope>NUCLEOTIDE SEQUENCE [LARGE SCALE GENOMIC DNA]</scope>
    <source>
        <strain evidence="15">DSM 15363</strain>
    </source>
</reference>
<evidence type="ECO:0000256" key="8">
    <source>
        <dbReference type="ARBA" id="ARBA00023136"/>
    </source>
</evidence>
<dbReference type="InterPro" id="IPR000644">
    <property type="entry name" value="CBS_dom"/>
</dbReference>
<evidence type="ECO:0000256" key="9">
    <source>
        <dbReference type="PROSITE-ProRule" id="PRU00703"/>
    </source>
</evidence>
<feature type="domain" description="CBS" evidence="12">
    <location>
        <begin position="230"/>
        <end position="290"/>
    </location>
</feature>
<dbReference type="PROSITE" id="PS51371">
    <property type="entry name" value="CBS"/>
    <property type="match status" value="2"/>
</dbReference>
<name>A0A1G7XQJ1_9FLAO</name>
<keyword evidence="15" id="KW-1185">Reference proteome</keyword>
<dbReference type="Gene3D" id="3.10.580.10">
    <property type="entry name" value="CBS-domain"/>
    <property type="match status" value="1"/>
</dbReference>
<dbReference type="Proteomes" id="UP000199492">
    <property type="component" value="Unassembled WGS sequence"/>
</dbReference>
<evidence type="ECO:0000259" key="12">
    <source>
        <dbReference type="PROSITE" id="PS51371"/>
    </source>
</evidence>
<feature type="transmembrane region" description="Helical" evidence="11">
    <location>
        <begin position="75"/>
        <end position="98"/>
    </location>
</feature>
<proteinExistence type="inferred from homology"/>
<evidence type="ECO:0000259" key="13">
    <source>
        <dbReference type="PROSITE" id="PS51846"/>
    </source>
</evidence>
<dbReference type="InterPro" id="IPR016169">
    <property type="entry name" value="FAD-bd_PCMH_sub2"/>
</dbReference>
<dbReference type="RefSeq" id="WP_092466270.1">
    <property type="nucleotide sequence ID" value="NZ_FNCZ01000001.1"/>
</dbReference>
<dbReference type="InterPro" id="IPR002550">
    <property type="entry name" value="CNNM"/>
</dbReference>
<feature type="transmembrane region" description="Helical" evidence="11">
    <location>
        <begin position="118"/>
        <end position="138"/>
    </location>
</feature>
<evidence type="ECO:0000313" key="15">
    <source>
        <dbReference type="Proteomes" id="UP000199492"/>
    </source>
</evidence>
<keyword evidence="6 10" id="KW-1133">Transmembrane helix</keyword>
<dbReference type="PROSITE" id="PS51846">
    <property type="entry name" value="CNNM"/>
    <property type="match status" value="1"/>
</dbReference>
<evidence type="ECO:0000256" key="10">
    <source>
        <dbReference type="PROSITE-ProRule" id="PRU01193"/>
    </source>
</evidence>
<evidence type="ECO:0000256" key="4">
    <source>
        <dbReference type="ARBA" id="ARBA00022692"/>
    </source>
</evidence>
<dbReference type="InterPro" id="IPR036318">
    <property type="entry name" value="FAD-bd_PCMH-like_sf"/>
</dbReference>
<dbReference type="CDD" id="cd04590">
    <property type="entry name" value="CBS_pair_CorC_HlyC_assoc"/>
    <property type="match status" value="1"/>
</dbReference>
<dbReference type="InterPro" id="IPR046342">
    <property type="entry name" value="CBS_dom_sf"/>
</dbReference>
<dbReference type="OrthoDB" id="9798188at2"/>
<feature type="domain" description="CBS" evidence="12">
    <location>
        <begin position="293"/>
        <end position="350"/>
    </location>
</feature>
<dbReference type="Gene3D" id="3.30.465.10">
    <property type="match status" value="1"/>
</dbReference>
<evidence type="ECO:0000256" key="11">
    <source>
        <dbReference type="SAM" id="Phobius"/>
    </source>
</evidence>